<name>A0A0A9B4X1_ARUDO</name>
<proteinExistence type="predicted"/>
<evidence type="ECO:0000313" key="2">
    <source>
        <dbReference type="EMBL" id="JAD59034.1"/>
    </source>
</evidence>
<reference evidence="2" key="1">
    <citation type="submission" date="2014-09" db="EMBL/GenBank/DDBJ databases">
        <authorList>
            <person name="Magalhaes I.L.F."/>
            <person name="Oliveira U."/>
            <person name="Santos F.R."/>
            <person name="Vidigal T.H.D.A."/>
            <person name="Brescovit A.D."/>
            <person name="Santos A.J."/>
        </authorList>
    </citation>
    <scope>NUCLEOTIDE SEQUENCE</scope>
    <source>
        <tissue evidence="2">Shoot tissue taken approximately 20 cm above the soil surface</tissue>
    </source>
</reference>
<keyword evidence="1" id="KW-0472">Membrane</keyword>
<evidence type="ECO:0000256" key="1">
    <source>
        <dbReference type="SAM" id="Phobius"/>
    </source>
</evidence>
<keyword evidence="1" id="KW-1133">Transmembrane helix</keyword>
<dbReference type="AlphaFoldDB" id="A0A0A9B4X1"/>
<dbReference type="EMBL" id="GBRH01238861">
    <property type="protein sequence ID" value="JAD59034.1"/>
    <property type="molecule type" value="Transcribed_RNA"/>
</dbReference>
<feature type="transmembrane region" description="Helical" evidence="1">
    <location>
        <begin position="7"/>
        <end position="25"/>
    </location>
</feature>
<keyword evidence="1" id="KW-0812">Transmembrane</keyword>
<sequence>MRIPDYCLMFYVIHSNFSYFNFYFISCPLNMY</sequence>
<protein>
    <submittedName>
        <fullName evidence="2">Uncharacterized protein</fullName>
    </submittedName>
</protein>
<reference evidence="2" key="2">
    <citation type="journal article" date="2015" name="Data Brief">
        <title>Shoot transcriptome of the giant reed, Arundo donax.</title>
        <authorList>
            <person name="Barrero R.A."/>
            <person name="Guerrero F.D."/>
            <person name="Moolhuijzen P."/>
            <person name="Goolsby J.A."/>
            <person name="Tidwell J."/>
            <person name="Bellgard S.E."/>
            <person name="Bellgard M.I."/>
        </authorList>
    </citation>
    <scope>NUCLEOTIDE SEQUENCE</scope>
    <source>
        <tissue evidence="2">Shoot tissue taken approximately 20 cm above the soil surface</tissue>
    </source>
</reference>
<organism evidence="2">
    <name type="scientific">Arundo donax</name>
    <name type="common">Giant reed</name>
    <name type="synonym">Donax arundinaceus</name>
    <dbReference type="NCBI Taxonomy" id="35708"/>
    <lineage>
        <taxon>Eukaryota</taxon>
        <taxon>Viridiplantae</taxon>
        <taxon>Streptophyta</taxon>
        <taxon>Embryophyta</taxon>
        <taxon>Tracheophyta</taxon>
        <taxon>Spermatophyta</taxon>
        <taxon>Magnoliopsida</taxon>
        <taxon>Liliopsida</taxon>
        <taxon>Poales</taxon>
        <taxon>Poaceae</taxon>
        <taxon>PACMAD clade</taxon>
        <taxon>Arundinoideae</taxon>
        <taxon>Arundineae</taxon>
        <taxon>Arundo</taxon>
    </lineage>
</organism>
<accession>A0A0A9B4X1</accession>